<dbReference type="Proteomes" id="UP000694892">
    <property type="component" value="Chromosome 1L"/>
</dbReference>
<feature type="non-terminal residue" evidence="1">
    <location>
        <position position="1"/>
    </location>
</feature>
<dbReference type="EMBL" id="CM004466">
    <property type="protein sequence ID" value="OCU00250.1"/>
    <property type="molecule type" value="Genomic_DNA"/>
</dbReference>
<organism evidence="1 2">
    <name type="scientific">Xenopus laevis</name>
    <name type="common">African clawed frog</name>
    <dbReference type="NCBI Taxonomy" id="8355"/>
    <lineage>
        <taxon>Eukaryota</taxon>
        <taxon>Metazoa</taxon>
        <taxon>Chordata</taxon>
        <taxon>Craniata</taxon>
        <taxon>Vertebrata</taxon>
        <taxon>Euteleostomi</taxon>
        <taxon>Amphibia</taxon>
        <taxon>Batrachia</taxon>
        <taxon>Anura</taxon>
        <taxon>Pipoidea</taxon>
        <taxon>Pipidae</taxon>
        <taxon>Xenopodinae</taxon>
        <taxon>Xenopus</taxon>
        <taxon>Xenopus</taxon>
    </lineage>
</organism>
<dbReference type="OMA" id="KPHTEYA"/>
<evidence type="ECO:0000313" key="2">
    <source>
        <dbReference type="Proteomes" id="UP000694892"/>
    </source>
</evidence>
<protein>
    <submittedName>
        <fullName evidence="1">Uncharacterized protein</fullName>
    </submittedName>
</protein>
<sequence length="22" mass="2635">DEYQFCYQAALEYLGSFDHYAT</sequence>
<proteinExistence type="predicted"/>
<evidence type="ECO:0000313" key="1">
    <source>
        <dbReference type="EMBL" id="OCU00250.1"/>
    </source>
</evidence>
<gene>
    <name evidence="1" type="ORF">XELAEV_180060312mg</name>
</gene>
<dbReference type="AlphaFoldDB" id="A0A974I3F3"/>
<accession>A0A974I3F3</accession>
<name>A0A974I3F3_XENLA</name>
<reference evidence="2" key="1">
    <citation type="journal article" date="2016" name="Nature">
        <title>Genome evolution in the allotetraploid frog Xenopus laevis.</title>
        <authorList>
            <person name="Session A.M."/>
            <person name="Uno Y."/>
            <person name="Kwon T."/>
            <person name="Chapman J.A."/>
            <person name="Toyoda A."/>
            <person name="Takahashi S."/>
            <person name="Fukui A."/>
            <person name="Hikosaka A."/>
            <person name="Suzuki A."/>
            <person name="Kondo M."/>
            <person name="van Heeringen S.J."/>
            <person name="Quigley I."/>
            <person name="Heinz S."/>
            <person name="Ogino H."/>
            <person name="Ochi H."/>
            <person name="Hellsten U."/>
            <person name="Lyons J.B."/>
            <person name="Simakov O."/>
            <person name="Putnam N."/>
            <person name="Stites J."/>
            <person name="Kuroki Y."/>
            <person name="Tanaka T."/>
            <person name="Michiue T."/>
            <person name="Watanabe M."/>
            <person name="Bogdanovic O."/>
            <person name="Lister R."/>
            <person name="Georgiou G."/>
            <person name="Paranjpe S.S."/>
            <person name="van Kruijsbergen I."/>
            <person name="Shu S."/>
            <person name="Carlson J."/>
            <person name="Kinoshita T."/>
            <person name="Ohta Y."/>
            <person name="Mawaribuchi S."/>
            <person name="Jenkins J."/>
            <person name="Grimwood J."/>
            <person name="Schmutz J."/>
            <person name="Mitros T."/>
            <person name="Mozaffari S.V."/>
            <person name="Suzuki Y."/>
            <person name="Haramoto Y."/>
            <person name="Yamamoto T.S."/>
            <person name="Takagi C."/>
            <person name="Heald R."/>
            <person name="Miller K."/>
            <person name="Haudenschild C."/>
            <person name="Kitzman J."/>
            <person name="Nakayama T."/>
            <person name="Izutsu Y."/>
            <person name="Robert J."/>
            <person name="Fortriede J."/>
            <person name="Burns K."/>
            <person name="Lotay V."/>
            <person name="Karimi K."/>
            <person name="Yasuoka Y."/>
            <person name="Dichmann D.S."/>
            <person name="Flajnik M.F."/>
            <person name="Houston D.W."/>
            <person name="Shendure J."/>
            <person name="DuPasquier L."/>
            <person name="Vize P.D."/>
            <person name="Zorn A.M."/>
            <person name="Ito M."/>
            <person name="Marcotte E.M."/>
            <person name="Wallingford J.B."/>
            <person name="Ito Y."/>
            <person name="Asashima M."/>
            <person name="Ueno N."/>
            <person name="Matsuda Y."/>
            <person name="Veenstra G.J."/>
            <person name="Fujiyama A."/>
            <person name="Harland R.M."/>
            <person name="Taira M."/>
            <person name="Rokhsar D.S."/>
        </authorList>
    </citation>
    <scope>NUCLEOTIDE SEQUENCE [LARGE SCALE GENOMIC DNA]</scope>
    <source>
        <strain evidence="2">J</strain>
    </source>
</reference>